<dbReference type="Gene3D" id="1.25.40.10">
    <property type="entry name" value="Tetratricopeptide repeat domain"/>
    <property type="match status" value="1"/>
</dbReference>
<organism evidence="2 3">
    <name type="scientific">Trichoderma arundinaceum</name>
    <dbReference type="NCBI Taxonomy" id="490622"/>
    <lineage>
        <taxon>Eukaryota</taxon>
        <taxon>Fungi</taxon>
        <taxon>Dikarya</taxon>
        <taxon>Ascomycota</taxon>
        <taxon>Pezizomycotina</taxon>
        <taxon>Sordariomycetes</taxon>
        <taxon>Hypocreomycetidae</taxon>
        <taxon>Hypocreales</taxon>
        <taxon>Hypocreaceae</taxon>
        <taxon>Trichoderma</taxon>
    </lineage>
</organism>
<evidence type="ECO:0000256" key="1">
    <source>
        <dbReference type="SAM" id="Coils"/>
    </source>
</evidence>
<comment type="caution">
    <text evidence="2">The sequence shown here is derived from an EMBL/GenBank/DDBJ whole genome shotgun (WGS) entry which is preliminary data.</text>
</comment>
<dbReference type="InterPro" id="IPR011990">
    <property type="entry name" value="TPR-like_helical_dom_sf"/>
</dbReference>
<sequence length="725" mass="81170">MQALLSRAGKAPRGGCKACSNAIDTLGKRTTSVRRKPTFAELFTACYSSVFATAALVDAVRKDDRRKDLDRQLEEVRKELADLQDCRLPTSSDGDPESPELSLRQMDTLWQSLKRIYISRPYMKEIHQPATISTSDLIEALKHERYGCLNETLRNSKGQINYDRLESAIMREECEKGKYYREPRNQAQLLRESMSTESLVRKLLDRTSFLPEDQSGPSLQKARNLLEKGGPGFTFRSIDAARAQNNTILLNKRLRSLVAAPNLHMKEKIGRICYNLLVSSHPPDVHTYNTLIVAFNKSGHHSFAEALVASFFQYRLLQPTPSTFIAILNHYKCTNNHGKFLRALACITGLDNRTGAKVRRRHVSDIEENPNLLPWALDSRRRTLTGDWIWEHLPLSQPLVEEIISGLLHFKLFDQAATFFISCMQSGVNLSLDTVRYLLDECINALDWKAAVRLTSSLARSQSILQRLLRAGDGESTPYIASRIRVLLDICGIGGTDQPPSKALLINLKISGPSVAKLLDTLAQALAPRQEALSSNQDTDRSKSRVLQLESIWKEYVSVRKTTLSIESKLLYPDFSPGFRASMALHIGQTATQRGAQLDQELGELTRLMESHALNDPVSRPHFKDDFPRAELSRLDDESGCHHASAETASLQADVQSELGTPILAEDTAQSEKVDMLDYGNTVEPKLTGPRPKQMLMAWSTCLPSEGGVLRRTPLGDERMMRTGG</sequence>
<evidence type="ECO:0000313" key="2">
    <source>
        <dbReference type="EMBL" id="RFU73000.1"/>
    </source>
</evidence>
<keyword evidence="3" id="KW-1185">Reference proteome</keyword>
<dbReference type="OrthoDB" id="185373at2759"/>
<protein>
    <submittedName>
        <fullName evidence="2">Pentatricopeptide repeat domain-containing</fullName>
    </submittedName>
</protein>
<feature type="coiled-coil region" evidence="1">
    <location>
        <begin position="59"/>
        <end position="86"/>
    </location>
</feature>
<gene>
    <name evidence="2" type="ORF">TARUN_9258</name>
</gene>
<reference evidence="2 3" key="1">
    <citation type="journal article" date="2018" name="PLoS Pathog.">
        <title>Evolution of structural diversity of trichothecenes, a family of toxins produced by plant pathogenic and entomopathogenic fungi.</title>
        <authorList>
            <person name="Proctor R.H."/>
            <person name="McCormick S.P."/>
            <person name="Kim H.S."/>
            <person name="Cardoza R.E."/>
            <person name="Stanley A.M."/>
            <person name="Lindo L."/>
            <person name="Kelly A."/>
            <person name="Brown D.W."/>
            <person name="Lee T."/>
            <person name="Vaughan M.M."/>
            <person name="Alexander N.J."/>
            <person name="Busman M."/>
            <person name="Gutierrez S."/>
        </authorList>
    </citation>
    <scope>NUCLEOTIDE SEQUENCE [LARGE SCALE GENOMIC DNA]</scope>
    <source>
        <strain evidence="2 3">IBT 40837</strain>
    </source>
</reference>
<accession>A0A395NA78</accession>
<dbReference type="EMBL" id="PXOA01000728">
    <property type="protein sequence ID" value="RFU73000.1"/>
    <property type="molecule type" value="Genomic_DNA"/>
</dbReference>
<evidence type="ECO:0000313" key="3">
    <source>
        <dbReference type="Proteomes" id="UP000266272"/>
    </source>
</evidence>
<dbReference type="STRING" id="490622.A0A395NA78"/>
<dbReference type="Proteomes" id="UP000266272">
    <property type="component" value="Unassembled WGS sequence"/>
</dbReference>
<proteinExistence type="predicted"/>
<keyword evidence="1" id="KW-0175">Coiled coil</keyword>
<dbReference type="AlphaFoldDB" id="A0A395NA78"/>
<name>A0A395NA78_TRIAR</name>